<dbReference type="Proteomes" id="UP001642409">
    <property type="component" value="Unassembled WGS sequence"/>
</dbReference>
<evidence type="ECO:0000313" key="2">
    <source>
        <dbReference type="Proteomes" id="UP001642409"/>
    </source>
</evidence>
<sequence>MDVNLFCTLVYQAPIKLPVQSPRKLWQYLHSPQRMDDFQSFYASKCNPENLFELQRFILLTRSFSSLNELELVQMFQLFDLFKIQKLDCQSVYLIYDLLLANALNCRQLYLYNYQATLIPYLQNEQNSPYILKSKLFQMLFLMNVSSTEIFAWGAMIEDQAVQVGIQIGVGYLYKCVRGIEGEIV</sequence>
<protein>
    <submittedName>
        <fullName evidence="1">Uncharacterized protein</fullName>
    </submittedName>
</protein>
<proteinExistence type="predicted"/>
<organism evidence="1 2">
    <name type="scientific">Hexamita inflata</name>
    <dbReference type="NCBI Taxonomy" id="28002"/>
    <lineage>
        <taxon>Eukaryota</taxon>
        <taxon>Metamonada</taxon>
        <taxon>Diplomonadida</taxon>
        <taxon>Hexamitidae</taxon>
        <taxon>Hexamitinae</taxon>
        <taxon>Hexamita</taxon>
    </lineage>
</organism>
<name>A0ABP1HH11_9EUKA</name>
<evidence type="ECO:0000313" key="1">
    <source>
        <dbReference type="EMBL" id="CAL5991797.1"/>
    </source>
</evidence>
<dbReference type="EMBL" id="CAXDID020000028">
    <property type="protein sequence ID" value="CAL5991797.1"/>
    <property type="molecule type" value="Genomic_DNA"/>
</dbReference>
<keyword evidence="2" id="KW-1185">Reference proteome</keyword>
<comment type="caution">
    <text evidence="1">The sequence shown here is derived from an EMBL/GenBank/DDBJ whole genome shotgun (WGS) entry which is preliminary data.</text>
</comment>
<gene>
    <name evidence="1" type="ORF">HINF_LOCUS12265</name>
</gene>
<accession>A0ABP1HH11</accession>
<reference evidence="1 2" key="1">
    <citation type="submission" date="2024-07" db="EMBL/GenBank/DDBJ databases">
        <authorList>
            <person name="Akdeniz Z."/>
        </authorList>
    </citation>
    <scope>NUCLEOTIDE SEQUENCE [LARGE SCALE GENOMIC DNA]</scope>
</reference>